<dbReference type="EMBL" id="UXUI01007915">
    <property type="protein sequence ID" value="VDD89891.1"/>
    <property type="molecule type" value="Genomic_DNA"/>
</dbReference>
<keyword evidence="2" id="KW-0677">Repeat</keyword>
<evidence type="ECO:0000313" key="5">
    <source>
        <dbReference type="Proteomes" id="UP000274131"/>
    </source>
</evidence>
<dbReference type="InterPro" id="IPR045078">
    <property type="entry name" value="TST/MPST-like"/>
</dbReference>
<accession>A0A158QAF3</accession>
<dbReference type="CDD" id="cd01448">
    <property type="entry name" value="TST_Repeat_1"/>
    <property type="match status" value="1"/>
</dbReference>
<gene>
    <name evidence="4" type="ORF">EVEC_LOCUS4642</name>
</gene>
<dbReference type="PANTHER" id="PTHR11364:SF7">
    <property type="entry name" value="THIOSULFATE SULFURTRANSFERASE MPST-1-RELATED"/>
    <property type="match status" value="1"/>
</dbReference>
<proteinExistence type="predicted"/>
<evidence type="ECO:0000313" key="4">
    <source>
        <dbReference type="EMBL" id="VDD89891.1"/>
    </source>
</evidence>
<protein>
    <submittedName>
        <fullName evidence="6">Sulfurtransferase</fullName>
    </submittedName>
</protein>
<dbReference type="InterPro" id="IPR001763">
    <property type="entry name" value="Rhodanese-like_dom"/>
</dbReference>
<name>A0A158QAF3_ENTVE</name>
<feature type="domain" description="Rhodanese" evidence="3">
    <location>
        <begin position="49"/>
        <end position="154"/>
    </location>
</feature>
<dbReference type="GO" id="GO:0004792">
    <property type="term" value="F:thiosulfate-cyanide sulfurtransferase activity"/>
    <property type="evidence" value="ECO:0007669"/>
    <property type="project" value="TreeGrafter"/>
</dbReference>
<evidence type="ECO:0000256" key="2">
    <source>
        <dbReference type="ARBA" id="ARBA00022737"/>
    </source>
</evidence>
<keyword evidence="1" id="KW-0808">Transferase</keyword>
<evidence type="ECO:0000313" key="6">
    <source>
        <dbReference type="WBParaSite" id="EVEC_0000495801-mRNA-1"/>
    </source>
</evidence>
<reference evidence="6" key="1">
    <citation type="submission" date="2016-04" db="UniProtKB">
        <authorList>
            <consortium name="WormBaseParasite"/>
        </authorList>
    </citation>
    <scope>IDENTIFICATION</scope>
</reference>
<dbReference type="WBParaSite" id="EVEC_0000495801-mRNA-1">
    <property type="protein sequence ID" value="EVEC_0000495801-mRNA-1"/>
    <property type="gene ID" value="EVEC_0000495801"/>
</dbReference>
<organism evidence="6">
    <name type="scientific">Enterobius vermicularis</name>
    <name type="common">Human pinworm</name>
    <dbReference type="NCBI Taxonomy" id="51028"/>
    <lineage>
        <taxon>Eukaryota</taxon>
        <taxon>Metazoa</taxon>
        <taxon>Ecdysozoa</taxon>
        <taxon>Nematoda</taxon>
        <taxon>Chromadorea</taxon>
        <taxon>Rhabditida</taxon>
        <taxon>Spirurina</taxon>
        <taxon>Oxyuridomorpha</taxon>
        <taxon>Oxyuroidea</taxon>
        <taxon>Oxyuridae</taxon>
        <taxon>Enterobius</taxon>
    </lineage>
</organism>
<keyword evidence="5" id="KW-1185">Reference proteome</keyword>
<dbReference type="Gene3D" id="3.40.250.10">
    <property type="entry name" value="Rhodanese-like domain"/>
    <property type="match status" value="2"/>
</dbReference>
<dbReference type="PANTHER" id="PTHR11364">
    <property type="entry name" value="THIOSULFATE SULFERTANSFERASE"/>
    <property type="match status" value="1"/>
</dbReference>
<evidence type="ECO:0000259" key="3">
    <source>
        <dbReference type="PROSITE" id="PS50206"/>
    </source>
</evidence>
<feature type="domain" description="Rhodanese" evidence="3">
    <location>
        <begin position="155"/>
        <end position="263"/>
    </location>
</feature>
<dbReference type="InterPro" id="IPR036873">
    <property type="entry name" value="Rhodanese-like_dom_sf"/>
</dbReference>
<dbReference type="Proteomes" id="UP000274131">
    <property type="component" value="Unassembled WGS sequence"/>
</dbReference>
<sequence length="263" mass="29240">MNPVVSVTEVEQLLKEKNVKLIDATYTLRPDFPDWKTFHDNYYGDFKKLIDAFPEKAYEEEHIENAVNFSLDIGLFIAKYKRYDLYPAEIFEEYARILGINNGDHLIIYGRGIGAGMLFSAHVWFALKYYGVENVQLLDGGIESWKKSGKSIVLLDCRPSDQFSKPAAELFKKEGIKGCHVKGAKSFPSLDLTGSDGIKSADFVTKALASTGYTAGKQIIVYCGLGNQASLGLVALKNLGLTSVKIFQGGMTEVVRRCPENLE</sequence>
<dbReference type="Pfam" id="PF00581">
    <property type="entry name" value="Rhodanese"/>
    <property type="match status" value="2"/>
</dbReference>
<reference evidence="4 5" key="2">
    <citation type="submission" date="2018-10" db="EMBL/GenBank/DDBJ databases">
        <authorList>
            <consortium name="Pathogen Informatics"/>
        </authorList>
    </citation>
    <scope>NUCLEOTIDE SEQUENCE [LARGE SCALE GENOMIC DNA]</scope>
</reference>
<dbReference type="OrthoDB" id="270167at2759"/>
<dbReference type="PROSITE" id="PS50206">
    <property type="entry name" value="RHODANESE_3"/>
    <property type="match status" value="2"/>
</dbReference>
<dbReference type="SMART" id="SM00450">
    <property type="entry name" value="RHOD"/>
    <property type="match status" value="2"/>
</dbReference>
<evidence type="ECO:0000256" key="1">
    <source>
        <dbReference type="ARBA" id="ARBA00022679"/>
    </source>
</evidence>
<dbReference type="STRING" id="51028.A0A158QAF3"/>
<dbReference type="GO" id="GO:0005739">
    <property type="term" value="C:mitochondrion"/>
    <property type="evidence" value="ECO:0007669"/>
    <property type="project" value="TreeGrafter"/>
</dbReference>
<dbReference type="SUPFAM" id="SSF52821">
    <property type="entry name" value="Rhodanese/Cell cycle control phosphatase"/>
    <property type="match status" value="2"/>
</dbReference>
<dbReference type="AlphaFoldDB" id="A0A158QAF3"/>